<evidence type="ECO:0000313" key="4">
    <source>
        <dbReference type="EMBL" id="WUX55384.1"/>
    </source>
</evidence>
<feature type="transmembrane region" description="Helical" evidence="2">
    <location>
        <begin position="156"/>
        <end position="174"/>
    </location>
</feature>
<dbReference type="RefSeq" id="WP_329079162.1">
    <property type="nucleotide sequence ID" value="NZ_CP109483.1"/>
</dbReference>
<evidence type="ECO:0000256" key="3">
    <source>
        <dbReference type="SAM" id="SignalP"/>
    </source>
</evidence>
<proteinExistence type="predicted"/>
<feature type="chain" id="PRO_5045230942" description="Sortase" evidence="3">
    <location>
        <begin position="31"/>
        <end position="184"/>
    </location>
</feature>
<keyword evidence="2" id="KW-0812">Transmembrane</keyword>
<keyword evidence="2" id="KW-1133">Transmembrane helix</keyword>
<evidence type="ECO:0000256" key="1">
    <source>
        <dbReference type="SAM" id="MobiDB-lite"/>
    </source>
</evidence>
<evidence type="ECO:0000256" key="2">
    <source>
        <dbReference type="SAM" id="Phobius"/>
    </source>
</evidence>
<dbReference type="GeneID" id="91341534"/>
<keyword evidence="5" id="KW-1185">Reference proteome</keyword>
<dbReference type="EMBL" id="CP109495">
    <property type="protein sequence ID" value="WUX55384.1"/>
    <property type="molecule type" value="Genomic_DNA"/>
</dbReference>
<evidence type="ECO:0008006" key="6">
    <source>
        <dbReference type="Google" id="ProtNLM"/>
    </source>
</evidence>
<protein>
    <recommendedName>
        <fullName evidence="6">Sortase</fullName>
    </recommendedName>
</protein>
<reference evidence="4" key="1">
    <citation type="submission" date="2022-10" db="EMBL/GenBank/DDBJ databases">
        <title>The complete genomes of actinobacterial strains from the NBC collection.</title>
        <authorList>
            <person name="Joergensen T.S."/>
            <person name="Alvarez Arevalo M."/>
            <person name="Sterndorff E.B."/>
            <person name="Faurdal D."/>
            <person name="Vuksanovic O."/>
            <person name="Mourched A.-S."/>
            <person name="Charusanti P."/>
            <person name="Shaw S."/>
            <person name="Blin K."/>
            <person name="Weber T."/>
        </authorList>
    </citation>
    <scope>NUCLEOTIDE SEQUENCE</scope>
    <source>
        <strain evidence="4">NBC_01432</strain>
    </source>
</reference>
<gene>
    <name evidence="4" type="ORF">OG442_29790</name>
</gene>
<feature type="compositionally biased region" description="Basic and acidic residues" evidence="1">
    <location>
        <begin position="34"/>
        <end position="47"/>
    </location>
</feature>
<accession>A0ABZ2ACY2</accession>
<dbReference type="Proteomes" id="UP001432209">
    <property type="component" value="Chromosome"/>
</dbReference>
<feature type="region of interest" description="Disordered" evidence="1">
    <location>
        <begin position="34"/>
        <end position="55"/>
    </location>
</feature>
<sequence>MRTTARLLTGTALAATTLGASLVFAAPAFAGDDWDHDRDRDRDRNRLDLYPSTSAPGATVTVNTTACGKDGHGKGDASSLGAGEFHLRPGDYKDIVVGQFRVPENTRAGNYRIFVRCENGREARGELTIEHHREQQPSGHVRTGVGGSVGPDTTQIAAGAAILAAAAVGGTWLLRRRASGAQGS</sequence>
<organism evidence="4 5">
    <name type="scientific">Streptomyces niveus</name>
    <name type="common">Streptomyces spheroides</name>
    <dbReference type="NCBI Taxonomy" id="193462"/>
    <lineage>
        <taxon>Bacteria</taxon>
        <taxon>Bacillati</taxon>
        <taxon>Actinomycetota</taxon>
        <taxon>Actinomycetes</taxon>
        <taxon>Kitasatosporales</taxon>
        <taxon>Streptomycetaceae</taxon>
        <taxon>Streptomyces</taxon>
    </lineage>
</organism>
<keyword evidence="2" id="KW-0472">Membrane</keyword>
<keyword evidence="3" id="KW-0732">Signal</keyword>
<name>A0ABZ2ACY2_STRNV</name>
<evidence type="ECO:0000313" key="5">
    <source>
        <dbReference type="Proteomes" id="UP001432209"/>
    </source>
</evidence>
<feature type="signal peptide" evidence="3">
    <location>
        <begin position="1"/>
        <end position="30"/>
    </location>
</feature>